<dbReference type="NCBIfam" id="NF003417">
    <property type="entry name" value="PRK04813.1"/>
    <property type="match status" value="6"/>
</dbReference>
<dbReference type="Gene3D" id="3.40.50.150">
    <property type="entry name" value="Vaccinia Virus protein VP39"/>
    <property type="match status" value="2"/>
</dbReference>
<dbReference type="PANTHER" id="PTHR45527:SF1">
    <property type="entry name" value="FATTY ACID SYNTHASE"/>
    <property type="match status" value="1"/>
</dbReference>
<keyword evidence="9" id="KW-1185">Reference proteome</keyword>
<dbReference type="CDD" id="cd02440">
    <property type="entry name" value="AdoMet_MTases"/>
    <property type="match status" value="2"/>
</dbReference>
<dbReference type="Pfam" id="PF00550">
    <property type="entry name" value="PP-binding"/>
    <property type="match status" value="4"/>
</dbReference>
<dbReference type="InterPro" id="IPR000873">
    <property type="entry name" value="AMP-dep_synth/lig_dom"/>
</dbReference>
<dbReference type="InterPro" id="IPR045851">
    <property type="entry name" value="AMP-bd_C_sf"/>
</dbReference>
<dbReference type="Gene3D" id="3.30.300.30">
    <property type="match status" value="6"/>
</dbReference>
<dbReference type="PROSITE" id="PS50075">
    <property type="entry name" value="CARRIER"/>
    <property type="match status" value="4"/>
</dbReference>
<comment type="similarity">
    <text evidence="6">Belongs to the NRP synthetase family.</text>
</comment>
<dbReference type="InterPro" id="IPR006162">
    <property type="entry name" value="Ppantetheine_attach_site"/>
</dbReference>
<dbReference type="CDD" id="cd19542">
    <property type="entry name" value="CT_NRPS-like"/>
    <property type="match status" value="1"/>
</dbReference>
<keyword evidence="4" id="KW-0677">Repeat</keyword>
<dbReference type="Gene3D" id="3.40.50.980">
    <property type="match status" value="6"/>
</dbReference>
<dbReference type="PANTHER" id="PTHR45527">
    <property type="entry name" value="NONRIBOSOMAL PEPTIDE SYNTHETASE"/>
    <property type="match status" value="1"/>
</dbReference>
<dbReference type="FunFam" id="3.30.559.30:FF:000003">
    <property type="entry name" value="Nonribosomal peptide synthase SidD"/>
    <property type="match status" value="1"/>
</dbReference>
<evidence type="ECO:0000259" key="7">
    <source>
        <dbReference type="PROSITE" id="PS50075"/>
    </source>
</evidence>
<dbReference type="Gene3D" id="3.30.559.30">
    <property type="entry name" value="Nonribosomal peptide synthetase, condensation domain"/>
    <property type="match status" value="4"/>
</dbReference>
<dbReference type="InterPro" id="IPR009081">
    <property type="entry name" value="PP-bd_ACP"/>
</dbReference>
<gene>
    <name evidence="8" type="ORF">CC77DRAFT_1065195</name>
</gene>
<feature type="domain" description="Carrier" evidence="7">
    <location>
        <begin position="2068"/>
        <end position="2141"/>
    </location>
</feature>
<feature type="domain" description="Carrier" evidence="7">
    <location>
        <begin position="3126"/>
        <end position="3202"/>
    </location>
</feature>
<keyword evidence="1" id="KW-0596">Phosphopantetheine</keyword>
<dbReference type="OMA" id="YEWLMAF"/>
<dbReference type="SUPFAM" id="SSF56801">
    <property type="entry name" value="Acetyl-CoA synthetase-like"/>
    <property type="match status" value="4"/>
</dbReference>
<dbReference type="GO" id="GO:0031177">
    <property type="term" value="F:phosphopantetheine binding"/>
    <property type="evidence" value="ECO:0007669"/>
    <property type="project" value="InterPro"/>
</dbReference>
<dbReference type="Proteomes" id="UP000077248">
    <property type="component" value="Unassembled WGS sequence"/>
</dbReference>
<dbReference type="EMBL" id="KV441490">
    <property type="protein sequence ID" value="OAG16164.1"/>
    <property type="molecule type" value="Genomic_DNA"/>
</dbReference>
<dbReference type="Gene3D" id="3.40.50.12780">
    <property type="entry name" value="N-terminal domain of ligase-like"/>
    <property type="match status" value="1"/>
</dbReference>
<dbReference type="InterPro" id="IPR020845">
    <property type="entry name" value="AMP-binding_CS"/>
</dbReference>
<organism evidence="8 9">
    <name type="scientific">Alternaria alternata</name>
    <name type="common">Alternaria rot fungus</name>
    <name type="synonym">Torula alternata</name>
    <dbReference type="NCBI Taxonomy" id="5599"/>
    <lineage>
        <taxon>Eukaryota</taxon>
        <taxon>Fungi</taxon>
        <taxon>Dikarya</taxon>
        <taxon>Ascomycota</taxon>
        <taxon>Pezizomycotina</taxon>
        <taxon>Dothideomycetes</taxon>
        <taxon>Pleosporomycetidae</taxon>
        <taxon>Pleosporales</taxon>
        <taxon>Pleosporineae</taxon>
        <taxon>Pleosporaceae</taxon>
        <taxon>Alternaria</taxon>
        <taxon>Alternaria sect. Alternaria</taxon>
        <taxon>Alternaria alternata complex</taxon>
    </lineage>
</organism>
<dbReference type="InterPro" id="IPR023213">
    <property type="entry name" value="CAT-like_dom_sf"/>
</dbReference>
<dbReference type="Pfam" id="PF08241">
    <property type="entry name" value="Methyltransf_11"/>
    <property type="match status" value="1"/>
</dbReference>
<dbReference type="Pfam" id="PF00501">
    <property type="entry name" value="AMP-binding"/>
    <property type="match status" value="4"/>
</dbReference>
<dbReference type="STRING" id="5599.A0A177D8T9"/>
<dbReference type="Pfam" id="PF00668">
    <property type="entry name" value="Condensation"/>
    <property type="match status" value="4"/>
</dbReference>
<dbReference type="InterPro" id="IPR001242">
    <property type="entry name" value="Condensation_dom"/>
</dbReference>
<dbReference type="InterPro" id="IPR013216">
    <property type="entry name" value="Methyltransf_11"/>
</dbReference>
<keyword evidence="5" id="KW-0843">Virulence</keyword>
<feature type="domain" description="Carrier" evidence="7">
    <location>
        <begin position="4630"/>
        <end position="4712"/>
    </location>
</feature>
<dbReference type="SMART" id="SM00823">
    <property type="entry name" value="PKS_PP"/>
    <property type="match status" value="4"/>
</dbReference>
<dbReference type="InterPro" id="IPR029063">
    <property type="entry name" value="SAM-dependent_MTases_sf"/>
</dbReference>
<feature type="domain" description="Carrier" evidence="7">
    <location>
        <begin position="569"/>
        <end position="645"/>
    </location>
</feature>
<evidence type="ECO:0000256" key="1">
    <source>
        <dbReference type="ARBA" id="ARBA00022450"/>
    </source>
</evidence>
<evidence type="ECO:0000256" key="3">
    <source>
        <dbReference type="ARBA" id="ARBA00022598"/>
    </source>
</evidence>
<dbReference type="SUPFAM" id="SSF52777">
    <property type="entry name" value="CoA-dependent acyltransferases"/>
    <property type="match status" value="8"/>
</dbReference>
<evidence type="ECO:0000256" key="4">
    <source>
        <dbReference type="ARBA" id="ARBA00022737"/>
    </source>
</evidence>
<dbReference type="VEuPathDB" id="FungiDB:CC77DRAFT_1065195"/>
<dbReference type="SUPFAM" id="SSF53335">
    <property type="entry name" value="S-adenosyl-L-methionine-dependent methyltransferases"/>
    <property type="match status" value="2"/>
</dbReference>
<dbReference type="InterPro" id="IPR013217">
    <property type="entry name" value="Methyltransf_12"/>
</dbReference>
<dbReference type="FunFam" id="3.40.50.980:FF:000001">
    <property type="entry name" value="Non-ribosomal peptide synthetase"/>
    <property type="match status" value="2"/>
</dbReference>
<reference evidence="8 9" key="1">
    <citation type="submission" date="2016-05" db="EMBL/GenBank/DDBJ databases">
        <title>Comparative analysis of secretome profiles of manganese(II)-oxidizing ascomycete fungi.</title>
        <authorList>
            <consortium name="DOE Joint Genome Institute"/>
            <person name="Zeiner C.A."/>
            <person name="Purvine S.O."/>
            <person name="Zink E.M."/>
            <person name="Wu S."/>
            <person name="Pasa-Tolic L."/>
            <person name="Chaput D.L."/>
            <person name="Haridas S."/>
            <person name="Grigoriev I.V."/>
            <person name="Santelli C.M."/>
            <person name="Hansel C.M."/>
        </authorList>
    </citation>
    <scope>NUCLEOTIDE SEQUENCE [LARGE SCALE GENOMIC DNA]</scope>
    <source>
        <strain evidence="8 9">SRC1lrK2f</strain>
    </source>
</reference>
<dbReference type="GO" id="GO:0008757">
    <property type="term" value="F:S-adenosylmethionine-dependent methyltransferase activity"/>
    <property type="evidence" value="ECO:0007669"/>
    <property type="project" value="InterPro"/>
</dbReference>
<evidence type="ECO:0000313" key="9">
    <source>
        <dbReference type="Proteomes" id="UP000077248"/>
    </source>
</evidence>
<proteinExistence type="inferred from homology"/>
<dbReference type="GO" id="GO:0043041">
    <property type="term" value="P:amino acid activation for nonribosomal peptide biosynthetic process"/>
    <property type="evidence" value="ECO:0007669"/>
    <property type="project" value="TreeGrafter"/>
</dbReference>
<dbReference type="GO" id="GO:0009403">
    <property type="term" value="P:toxin biosynthetic process"/>
    <property type="evidence" value="ECO:0007669"/>
    <property type="project" value="UniProtKB-ARBA"/>
</dbReference>
<dbReference type="CDD" id="cd05930">
    <property type="entry name" value="A_NRPS"/>
    <property type="match status" value="2"/>
</dbReference>
<dbReference type="GeneID" id="29114387"/>
<dbReference type="GO" id="GO:0016874">
    <property type="term" value="F:ligase activity"/>
    <property type="evidence" value="ECO:0007669"/>
    <property type="project" value="UniProtKB-KW"/>
</dbReference>
<dbReference type="Gene3D" id="3.30.559.10">
    <property type="entry name" value="Chloramphenicol acetyltransferase-like domain"/>
    <property type="match status" value="4"/>
</dbReference>
<evidence type="ECO:0000313" key="8">
    <source>
        <dbReference type="EMBL" id="OAG16164.1"/>
    </source>
</evidence>
<dbReference type="Gene3D" id="1.10.1200.10">
    <property type="entry name" value="ACP-like"/>
    <property type="match status" value="4"/>
</dbReference>
<dbReference type="FunFam" id="3.40.50.12780:FF:000014">
    <property type="entry name" value="Nonribosomal peptide synthetase 1"/>
    <property type="match status" value="2"/>
</dbReference>
<sequence>MPGSLLFDVNKLDVEKIWERNRGPLRAVNRCVHSLYEEQAIARPNACAIHAWDGNMTYEQLNQHSTRLASYLVTQGIGTEVMVPLCFEKSIWAIVAMLAVLKAGAAFVPLDPMHPRARHEEIFKQTNAKLVLTSVQHAAPWPNSGLQFLAIDKTFVDQLPWETKIRSKVKPIDAVYVMFTSGSTGVPKGVVLEHRAIATSCLAHGMEMKLGSDSRALQFAAYTFDICIAEIFTTLIFGGCVCVPSEDDRRNALSEVINNNNINWAQLTPTVARLLDPSTVPSLRVLVLGGERVDEADWKRWGDDIVKVNVYGPTECSIWCTSYSNTDRDFRSGRIGTSMASFSWVTDPEDHNKLVPFGTIGELLIEGPILARGYLNDISKTEAVFVDGPLWLRQGNRNDESTRRQGRLYKTGDLVYYDADGNLVYAGRKDSQTKVRGQRIELGEIEHHLNQCMSGIKQVAAEVILPSGDQAKAMVAAFVQLSEEPRHALVQQTSNGDLEVRVIFPTYLDELLVQCLPKDMVPEVYFAVAELPLTTSAKVDRQKLRKIGASFSAQQLAQLRTYSDDPKRQPETEKEQILHHLWAQVLSIDASSIGMDDSFFDLGGDSIAAMKLVGEARRSGIYITVAVVFQNPTLDKLTSAAIPSVDVSNTTIPPVGHDGYVAQSFAQGRMWFLEELHPGLTWYLMPVVVRMRGPLELTALQSALNAIESRHETLRTTFETIGDTSMQLVHPYHAKELSIIDIDIKSLEEILHRDQITPFDLRKEAGLRVSIYRIGSEEHVLSVIMHHIISDGWSTDVFTRELGAFYSASIRGHDPLVQVQPLPIQYRDFSVWQRQQSQIDKHRNQLNYWFNLLNTSRPAELLCDKARPAALSGEASKQTIQIDGPLYIQLLQFCKAKGVTKFMVLFAAFRATHFRLTGQNDATIGTVNANRDRWELKDMIGFFVNLQCLRTTIDADESFEELVQQVYEATIASLANADVPFENIVSKLKNSRDLSRHPLVQLVFAMHSQRNLGQLKLEGLETESLDNAPKSRFDLEFHFFQQEDSLKGEVVYSTDIYSPEAIDNMLSIFQIVLEGCLQEPKAAIASLSLLCDVELSKLNSMGLIQVEKTDYPRESSVVDLFRQQTSLCPSRIAVKDASVTMTYTQLDKESDILAQWLAKQSLAPETLVSVLAGRSCQTIVAFLAILKAGLAYLPFDVRVPAKRMSTILGSLSGPKFVLLGEDVQPPYVEISDIRFVRITEALDEQTHEGSASRDIVKPTANSLAYVMFTSGSTGQPKGAMIEHRGIVRLVRDNNFVQHLPASPVMAHMTNLAFDVSTWEIYASLLQGGTLVCIDRLTVLDPEAVLRTFRQEHVSTAFMTPSLFRTYVQQSPALFAGLDMLCVGGEALQSNDILSMRTLRTGKIINGYGPTENTTFSSTFVLSREGQYPNGVPIGRALSNSGAYVMDLKQQLVPLGVVGELVVTGDGLARGYTDLERNIDRFITIQIGGEVVKAYRTGDYVRYRPADGQLEYFGRMDGQVKIRGHRIELGEIEHVLRSHGSVREAVAVVQQQQNADEAARLAAFVTVYEGYELVEEKPSGIDESEHVDVWENQFDSKVYTPISKVLPEAIGRDFIGWTSMYDGSAIDKVEMNEWLDDTIDTMLNGHPPGKVLEVGTGTGMVLFNLGDGLESYVGLDPSSRAVEFVKDTVRSVPTLADKVRVYKATATEIDRLEPIDASLVVINSVIQYFPSLEYLFKTTQQLLGLESVSTIFFGDVRSYALHREFLATRAMFMAGDSADRAEVSRMITDMELVEKELLVDPAFFTALPERLPDQVEHVEILPKKMKATNELSCYRYAAVIHVKPRDGRKQEQKIRHVGHDEWIDFREHKLDRQSLLAQLQSNSSPSTMAVSNIPYSKTIVSRCLIESIDNAVAELSDPQDWYSSVCQRAQCSSSMSATDLYELAREANCRVEVSWSRQHSQCGGIDAIFHRYPPRGGENRVMFQFPTDHAERPLHTLSSMPLRQQTLQRIQGQLQEMLEAQLPAYMVPQTVTFLETMPTNQNGKIDRDALTQRTEIQVAKGQEFQRELTRAESKIQQLIARVLRIDSDRIGLDDSFFQLGGDSIAAMKLVALARDEDIRLTVAKIFQYPKLIQLAAVAQEHVYVPNDNIVPFSLLDDGVDATQTHHEVAVKCAIDRGIVEDIYPCSPLQEGLMSLTVKRPGDYIMQTVLELREEVDETAFKIAWEKTVQSFQILRTRIVIHETLGLLQAVIAEKIKWADADDLATYLARDKLSSMQLGKPLARYGLVRDTRREKKWFVWTIHHAIYDGWALNHILSAVQTAYNGTEPGKQLGFNSFIKYLRQMDEDALAEYWRTTLSDCDANVFPPLVSGVQQPVADATAEYCCPPLPKRTSNTTISTLVRAAWAIVASGYTSSDDVVFGATVTGRNAPVAGIESLVGPVIATVPVRIRLQRDSTILEFLETVQKQATEMIPFEQTGLQRIAKLGPDTEHACNFQTLLIVQPAEDAFQSDDMFGTWEFGSGLQDFTTYGLMVQCKLAKEGVKITASFDARLVEQWQVERILGQLSFVMQQLARGDSRTRVMDIGMLTQNDEQQLWMWNQRLPPAINRCVHDLYSDNAKSQPEADAICAWDGVMTYKELDERSSRLATYLVDIGVKPETIVPLCFEKSMWMVVAMLAVLKAGGAFAPLDPSHPVSRHREIFTQTKANMMLTSSQYANLWSEHIPTVVEITGHFIDQLTTKPYSTGTAVQPGNTAYVIFTSGSTGVPKGVQMEHKAVSTSCSCQGPALGITEDTRVLQFAAYTFDACILEIITALLHGACICIPSETQRRDDLVNTINAMKVTWALLTPAVARILDPQKIVSLKTLVLGGEKVNASDCDIWSGRVRLINAYGPTECCVSCVASPDMKGLDPEPIGKPIALAPLGAIGELLVEGPNLARGYLDDAKKTETAFIHDPLWLLQGCEGYSGRRGRLYKTGDLVYHTADGDLVYVGRKDGQVKVRGQRIELAEIEHCLYQHIPDIKEIAVELISPTGGKPMVAAFLKANPELLDGKLSDGDSGVYVVHPARVDNELSQRLPGNMVPEVYFGLTEFPISTSGKINRRRLREIGGSFSTDQLARLRRQENESSNRKPETKHEMALQKLWAQVLNIDATSIGLNDSFFQLGGDSISAMKLVSEARNVDLVFSVQDVFQVQRLGQLANRLVDPPISSHSAITKIDHRRPVLQSFAQGRLWFLEQLHPGLDWYLMHLAVRIKGPLQLPALKAALQAIEHRHETLRTTFSTNNGESLQEVHPFCGGRELNVIDVGSNDDKILLEALERDQKTPFNLRYEPGWRISIYRINDVSHVLSIVMHHIVSDGWSVDVLKKELSALYASAIRNEDPIFCLPPLPIQYRDFSVWQRLPEQAQEHRRQLDYWINQLDGSRPAEFLYDKPRPTTLSGKAGTQRLNISHQLYNRLQRFARQRGMTPFVVLLAVFRATHYRLTNQDDATIAVPNANRSRPELGDLIGFFVNIQCIRMKIQDETFEELLQHAYKTVVDSLANQDVPFESIVSALQGDRDSSRNPLAQVAFAVHSQQDIGKLDFEGVETEAIEGLATSRFDLEFHFFQEKNDFQGYIYFSEELFVPETIHSLASVFTSILDNCLDKPETQIAVVPLMTVEAHTQLDQMGLLRMHQTAYPRNSSIVDVFRQQAAMQPSRVAVKDTSTDLTYAQLDSQSEKLAKFLATKSFAPETAVGVLAHRCCQAIVAFIGILKAGLAYLPFDHKAPEKRMESIFSTIEGNKLVLIGPNISLPGTGPKDVEFAHIPDILAADEDFEFTRSELDPTLRPTASSLAYILFTSGSTGQPKGVMVEHRGIVRLAQHDQMEHFKSSGAMAHMANLAFDGSSWEIYTCLLNGGTLVCIDATTVLDQDALLRAFTESQIRIAFITPALLNYILAESPHTIGNLNTLLVAGDRADVDDVFRARDLVRNKVVANAYGPTENSVMSTLYILPEDENCVNGVPIGRAISNSAAYVMDSEQNLVPLGVVGELVVTGDGVARGYTDPRRDVDRFVTVTIGHQTMRAYRTGDYVRQRPRDGEMEFFGRIDGQVKIRGNRVELGEIETVLRGHELVRDAVVVAEQRKDKNQRLFGYITLKEDFEMISTQNSDDNCIQHVNAWEHRFDTETYAPIIGIQSETVGQDFIGWTSMYDGTDIDKTEMKEWLEETIGSIHDKVGGQLENVLEIGSGSGMILFNLGDSLKHYTGFEPSRKAVDFVTGTARSIPSLANRVEMYKATAADISKVDQPLQADLVVLNSVVQYFPSQGYLFNVIRDLLKVDGVKTLFFGDIRSYALRREFYAARALFMAGERASQEDLRRLVEDMEQIEQELLVDPGFFTSLTHRLPDLVQHVEIQPKRMRATNELSSYRYTAVVYSQSWEPPSGGLRTIPDNEWIDFQEQGLDHDSLQQRVKDVSSTHPLAVSNISHSKTLFGNCLLGALGDGKARKPVHTDWTAHINRQAKGIPSLSAADLDEMAKAAGSQVQISWNRQYSQHGGLDAIFYPRQINGGSDRAGLMFSFPTDHADRRRQTLSNKPMRQQLVKEVQQQLDELVKVQLPSYMIPQSIQVLNQLPINQNGKVDRKALIQRTRTQTEVSQEGLQRELSTAELKVQRILSRVLGIGASRIGLEDSFFQLGGDSIAAMKIVAAAREEEIHLTIANIFQHPKLVNLATVAQFSQHEGEQKSVLPFSLLSTTQRDYLLHAIPENTSNVNGNDIIDILPTTWMQNLFISRGVNIQPLAFNYFFLNLGTRVDASRLRSSIPTLVQHFSILRTKFVYVDGVLWQTVLRKPHVPFTEFHLDMCLEEAADTVCLEDSRTTDPLELATAFMLIRGNSNEHLLAIRITHAQYDGVCFPSFVKALFAIYSGKSVEPAHNHSTYLAYTRGKNSVSALHWRNVLHGSRMTKATPLLGPSIRHGMTPVEVQTENIIDMPHVPTGLTLASLVSAAWAKVLSQITGEEDVVYGYMVAGRNANIPTISKIVGPCLNIIPVRAQLHAKTTSTELIRSIQEQYIALGEADSMGFDEIVRTSTDWPADTEYDSVFQHQNLNEHPEFDFEGTSSRLHWFQNPDSVPCILTVVSYPLEDGLRIVVRGNEHIITPESAERINKLLCETIGALSSSLQ</sequence>
<dbReference type="PROSITE" id="PS00455">
    <property type="entry name" value="AMP_BINDING"/>
    <property type="match status" value="4"/>
</dbReference>
<dbReference type="CDD" id="cd05918">
    <property type="entry name" value="A_NRPS_SidN3_like"/>
    <property type="match status" value="2"/>
</dbReference>
<dbReference type="SUPFAM" id="SSF47336">
    <property type="entry name" value="ACP-like"/>
    <property type="match status" value="4"/>
</dbReference>
<evidence type="ECO:0000256" key="2">
    <source>
        <dbReference type="ARBA" id="ARBA00022553"/>
    </source>
</evidence>
<dbReference type="InterPro" id="IPR020806">
    <property type="entry name" value="PKS_PP-bd"/>
</dbReference>
<dbReference type="NCBIfam" id="TIGR01733">
    <property type="entry name" value="AA-adenyl-dom"/>
    <property type="match status" value="4"/>
</dbReference>
<accession>A0A177D8T9</accession>
<protein>
    <submittedName>
        <fullName evidence="8">Nonribosomal peptide synthetase 3</fullName>
    </submittedName>
</protein>
<dbReference type="InterPro" id="IPR042099">
    <property type="entry name" value="ANL_N_sf"/>
</dbReference>
<dbReference type="FunFam" id="3.30.300.30:FF:000015">
    <property type="entry name" value="Nonribosomal peptide synthase SidD"/>
    <property type="match status" value="2"/>
</dbReference>
<name>A0A177D8T9_ALTAL</name>
<dbReference type="InterPro" id="IPR036736">
    <property type="entry name" value="ACP-like_sf"/>
</dbReference>
<dbReference type="GO" id="GO:0005737">
    <property type="term" value="C:cytoplasm"/>
    <property type="evidence" value="ECO:0007669"/>
    <property type="project" value="TreeGrafter"/>
</dbReference>
<dbReference type="FunFam" id="3.30.300.30:FF:000084">
    <property type="entry name" value="Enniatin synthase"/>
    <property type="match status" value="2"/>
</dbReference>
<dbReference type="PROSITE" id="PS00012">
    <property type="entry name" value="PHOSPHOPANTETHEINE"/>
    <property type="match status" value="4"/>
</dbReference>
<dbReference type="InterPro" id="IPR010071">
    <property type="entry name" value="AA_adenyl_dom"/>
</dbReference>
<dbReference type="CDD" id="cd19545">
    <property type="entry name" value="FUM14_C_NRPS-like"/>
    <property type="match status" value="1"/>
</dbReference>
<dbReference type="CDD" id="cd19531">
    <property type="entry name" value="LCL_NRPS-like"/>
    <property type="match status" value="2"/>
</dbReference>
<dbReference type="Pfam" id="PF08242">
    <property type="entry name" value="Methyltransf_12"/>
    <property type="match status" value="1"/>
</dbReference>
<evidence type="ECO:0000256" key="5">
    <source>
        <dbReference type="ARBA" id="ARBA00023026"/>
    </source>
</evidence>
<dbReference type="Gene3D" id="2.30.38.10">
    <property type="entry name" value="Luciferase, Domain 3"/>
    <property type="match status" value="3"/>
</dbReference>
<dbReference type="KEGG" id="aalt:CC77DRAFT_1065195"/>
<evidence type="ECO:0000256" key="6">
    <source>
        <dbReference type="ARBA" id="ARBA00029454"/>
    </source>
</evidence>
<dbReference type="RefSeq" id="XP_018381585.1">
    <property type="nucleotide sequence ID" value="XM_018528793.1"/>
</dbReference>
<keyword evidence="3" id="KW-0436">Ligase</keyword>
<keyword evidence="2" id="KW-0597">Phosphoprotein</keyword>
<dbReference type="FunFam" id="1.10.1200.10:FF:000005">
    <property type="entry name" value="Nonribosomal peptide synthetase 1"/>
    <property type="match status" value="4"/>
</dbReference>